<comment type="similarity">
    <text evidence="2">Belongs to the DAMOX/DASOX family.</text>
</comment>
<evidence type="ECO:0000256" key="4">
    <source>
        <dbReference type="ARBA" id="ARBA00022827"/>
    </source>
</evidence>
<evidence type="ECO:0000256" key="8">
    <source>
        <dbReference type="ARBA" id="ARBA00049547"/>
    </source>
</evidence>
<accession>A0A6G9YEJ5</accession>
<sequence length="408" mass="44743">MRTLDAVEEVLAMADVSFKHIEDREPESLIETALRTGRVVVVGHGIVGHQIVYSLFSAARRASSPIQILWIADRHDHRIASFGATGWHMPFLHGDPRIATWARRSFLNWPMLTELGFGNFLARTESVYLTRERGVHIPAGHPGTAMSSDPTAYSAPFYRRANFLDDGSIISTCSLMPKLYAAVEKLPGVTTRLLHLRDLGELLAVTAEFGAEIACVAAGDRAQFLLGDKRIEGDLGILLLVDIRKVPAPFDRIVLMDQDRDHELTYSIPHRACGHVCLGGASGRLVTEPEEYDELERGLADPARAPGYITEAVREIRDRVFERFPAFGPALAGSEIRYWYGLRPSAERAIAEWVPRGITGHIGVLHLGGLAGCGFTVVPAFVADGLAIRRPTPGMEAHLGRPTPAHSV</sequence>
<dbReference type="PANTHER" id="PTHR11530:SF11">
    <property type="entry name" value="D-ASPARTATE OXIDASE"/>
    <property type="match status" value="1"/>
</dbReference>
<feature type="domain" description="FAD dependent oxidoreductase" evidence="9">
    <location>
        <begin position="38"/>
        <end position="380"/>
    </location>
</feature>
<dbReference type="RefSeq" id="WP_167474270.1">
    <property type="nucleotide sequence ID" value="NZ_CP046172.1"/>
</dbReference>
<evidence type="ECO:0000256" key="1">
    <source>
        <dbReference type="ARBA" id="ARBA00001974"/>
    </source>
</evidence>
<reference evidence="10 11" key="1">
    <citation type="journal article" date="2019" name="ACS Chem. Biol.">
        <title>Identification and Mobilization of a Cryptic Antibiotic Biosynthesis Gene Locus from a Human-Pathogenic Nocardia Isolate.</title>
        <authorList>
            <person name="Herisse M."/>
            <person name="Ishida K."/>
            <person name="Porter J.L."/>
            <person name="Howden B."/>
            <person name="Hertweck C."/>
            <person name="Stinear T.P."/>
            <person name="Pidot S.J."/>
        </authorList>
    </citation>
    <scope>NUCLEOTIDE SEQUENCE [LARGE SCALE GENOMIC DNA]</scope>
    <source>
        <strain evidence="10 11">AUSMDU00012717</strain>
    </source>
</reference>
<organism evidence="10 11">
    <name type="scientific">Nocardia arthritidis</name>
    <dbReference type="NCBI Taxonomy" id="228602"/>
    <lineage>
        <taxon>Bacteria</taxon>
        <taxon>Bacillati</taxon>
        <taxon>Actinomycetota</taxon>
        <taxon>Actinomycetes</taxon>
        <taxon>Mycobacteriales</taxon>
        <taxon>Nocardiaceae</taxon>
        <taxon>Nocardia</taxon>
    </lineage>
</organism>
<evidence type="ECO:0000256" key="3">
    <source>
        <dbReference type="ARBA" id="ARBA00022630"/>
    </source>
</evidence>
<dbReference type="GO" id="GO:0071949">
    <property type="term" value="F:FAD binding"/>
    <property type="evidence" value="ECO:0007669"/>
    <property type="project" value="InterPro"/>
</dbReference>
<dbReference type="EMBL" id="CP046172">
    <property type="protein sequence ID" value="QIS11466.1"/>
    <property type="molecule type" value="Genomic_DNA"/>
</dbReference>
<keyword evidence="3" id="KW-0285">Flavoprotein</keyword>
<evidence type="ECO:0000313" key="10">
    <source>
        <dbReference type="EMBL" id="QIS11466.1"/>
    </source>
</evidence>
<dbReference type="InterPro" id="IPR023209">
    <property type="entry name" value="DAO"/>
</dbReference>
<name>A0A6G9YEJ5_9NOCA</name>
<evidence type="ECO:0000256" key="6">
    <source>
        <dbReference type="ARBA" id="ARBA00039101"/>
    </source>
</evidence>
<comment type="catalytic activity">
    <reaction evidence="8">
        <text>a D-alpha-amino acid + O2 + H2O = a 2-oxocarboxylate + H2O2 + NH4(+)</text>
        <dbReference type="Rhea" id="RHEA:21816"/>
        <dbReference type="ChEBI" id="CHEBI:15377"/>
        <dbReference type="ChEBI" id="CHEBI:15379"/>
        <dbReference type="ChEBI" id="CHEBI:16240"/>
        <dbReference type="ChEBI" id="CHEBI:28938"/>
        <dbReference type="ChEBI" id="CHEBI:35179"/>
        <dbReference type="ChEBI" id="CHEBI:59871"/>
        <dbReference type="EC" id="1.4.3.3"/>
    </reaction>
    <physiologicalReaction direction="left-to-right" evidence="8">
        <dbReference type="Rhea" id="RHEA:21817"/>
    </physiologicalReaction>
</comment>
<keyword evidence="5" id="KW-0560">Oxidoreductase</keyword>
<dbReference type="GO" id="GO:0005737">
    <property type="term" value="C:cytoplasm"/>
    <property type="evidence" value="ECO:0007669"/>
    <property type="project" value="TreeGrafter"/>
</dbReference>
<dbReference type="EC" id="1.4.3.3" evidence="6"/>
<dbReference type="Proteomes" id="UP000503540">
    <property type="component" value="Chromosome"/>
</dbReference>
<dbReference type="PANTHER" id="PTHR11530">
    <property type="entry name" value="D-AMINO ACID OXIDASE"/>
    <property type="match status" value="1"/>
</dbReference>
<dbReference type="InterPro" id="IPR006076">
    <property type="entry name" value="FAD-dep_OxRdtase"/>
</dbReference>
<comment type="cofactor">
    <cofactor evidence="1">
        <name>FAD</name>
        <dbReference type="ChEBI" id="CHEBI:57692"/>
    </cofactor>
</comment>
<gene>
    <name evidence="10" type="ORF">F5544_17960</name>
</gene>
<evidence type="ECO:0000259" key="9">
    <source>
        <dbReference type="Pfam" id="PF01266"/>
    </source>
</evidence>
<dbReference type="Gene3D" id="3.40.50.720">
    <property type="entry name" value="NAD(P)-binding Rossmann-like Domain"/>
    <property type="match status" value="1"/>
</dbReference>
<keyword evidence="4" id="KW-0274">FAD</keyword>
<dbReference type="Pfam" id="PF01266">
    <property type="entry name" value="DAO"/>
    <property type="match status" value="1"/>
</dbReference>
<keyword evidence="11" id="KW-1185">Reference proteome</keyword>
<proteinExistence type="inferred from homology"/>
<dbReference type="AlphaFoldDB" id="A0A6G9YEJ5"/>
<evidence type="ECO:0000256" key="5">
    <source>
        <dbReference type="ARBA" id="ARBA00023002"/>
    </source>
</evidence>
<dbReference type="GO" id="GO:0003884">
    <property type="term" value="F:D-amino-acid oxidase activity"/>
    <property type="evidence" value="ECO:0007669"/>
    <property type="project" value="UniProtKB-EC"/>
</dbReference>
<evidence type="ECO:0000256" key="7">
    <source>
        <dbReference type="ARBA" id="ARBA00039751"/>
    </source>
</evidence>
<dbReference type="Gene3D" id="3.30.9.10">
    <property type="entry name" value="D-Amino Acid Oxidase, subunit A, domain 2"/>
    <property type="match status" value="1"/>
</dbReference>
<evidence type="ECO:0000256" key="2">
    <source>
        <dbReference type="ARBA" id="ARBA00006730"/>
    </source>
</evidence>
<dbReference type="KEGG" id="nah:F5544_17960"/>
<protein>
    <recommendedName>
        <fullName evidence="7">D-amino-acid oxidase</fullName>
        <ecNumber evidence="6">1.4.3.3</ecNumber>
    </recommendedName>
</protein>
<evidence type="ECO:0000313" key="11">
    <source>
        <dbReference type="Proteomes" id="UP000503540"/>
    </source>
</evidence>
<dbReference type="GO" id="GO:0019478">
    <property type="term" value="P:D-amino acid catabolic process"/>
    <property type="evidence" value="ECO:0007669"/>
    <property type="project" value="TreeGrafter"/>
</dbReference>